<dbReference type="EMBL" id="JAZDWU010000002">
    <property type="protein sequence ID" value="KAL0010594.1"/>
    <property type="molecule type" value="Genomic_DNA"/>
</dbReference>
<name>A0AAW2DKE3_9ROSI</name>
<protein>
    <submittedName>
        <fullName evidence="1">Uncharacterized protein</fullName>
    </submittedName>
</protein>
<keyword evidence="2" id="KW-1185">Reference proteome</keyword>
<reference evidence="1 2" key="1">
    <citation type="submission" date="2024-01" db="EMBL/GenBank/DDBJ databases">
        <title>A telomere-to-telomere, gap-free genome of sweet tea (Lithocarpus litseifolius).</title>
        <authorList>
            <person name="Zhou J."/>
        </authorList>
    </citation>
    <scope>NUCLEOTIDE SEQUENCE [LARGE SCALE GENOMIC DNA]</scope>
    <source>
        <strain evidence="1">Zhou-2022a</strain>
        <tissue evidence="1">Leaf</tissue>
    </source>
</reference>
<organism evidence="1 2">
    <name type="scientific">Lithocarpus litseifolius</name>
    <dbReference type="NCBI Taxonomy" id="425828"/>
    <lineage>
        <taxon>Eukaryota</taxon>
        <taxon>Viridiplantae</taxon>
        <taxon>Streptophyta</taxon>
        <taxon>Embryophyta</taxon>
        <taxon>Tracheophyta</taxon>
        <taxon>Spermatophyta</taxon>
        <taxon>Magnoliopsida</taxon>
        <taxon>eudicotyledons</taxon>
        <taxon>Gunneridae</taxon>
        <taxon>Pentapetalae</taxon>
        <taxon>rosids</taxon>
        <taxon>fabids</taxon>
        <taxon>Fagales</taxon>
        <taxon>Fagaceae</taxon>
        <taxon>Lithocarpus</taxon>
    </lineage>
</organism>
<proteinExistence type="predicted"/>
<accession>A0AAW2DKE3</accession>
<dbReference type="AlphaFoldDB" id="A0AAW2DKE3"/>
<comment type="caution">
    <text evidence="1">The sequence shown here is derived from an EMBL/GenBank/DDBJ whole genome shotgun (WGS) entry which is preliminary data.</text>
</comment>
<gene>
    <name evidence="1" type="ORF">SO802_005702</name>
</gene>
<dbReference type="Proteomes" id="UP001459277">
    <property type="component" value="Unassembled WGS sequence"/>
</dbReference>
<sequence length="105" mass="11869">MGDLQLKLQKARATAVQEFKDSDAYLDELFEYYVEGFELFRKWMAKHHPNLDHSGLVIGDVEKELLSDRSSEATAENVMEEATIVAEVIEEATPITLANPTPDEQ</sequence>
<evidence type="ECO:0000313" key="1">
    <source>
        <dbReference type="EMBL" id="KAL0010594.1"/>
    </source>
</evidence>
<evidence type="ECO:0000313" key="2">
    <source>
        <dbReference type="Proteomes" id="UP001459277"/>
    </source>
</evidence>